<protein>
    <submittedName>
        <fullName evidence="4">HDAC_interact domain-containing protein</fullName>
    </submittedName>
</protein>
<feature type="region of interest" description="Disordered" evidence="1">
    <location>
        <begin position="145"/>
        <end position="167"/>
    </location>
</feature>
<dbReference type="Proteomes" id="UP000271098">
    <property type="component" value="Unassembled WGS sequence"/>
</dbReference>
<proteinExistence type="predicted"/>
<reference evidence="4" key="1">
    <citation type="submission" date="2016-06" db="UniProtKB">
        <authorList>
            <consortium name="WormBaseParasite"/>
        </authorList>
    </citation>
    <scope>IDENTIFICATION</scope>
</reference>
<gene>
    <name evidence="2" type="ORF">GPUH_LOCUS5550</name>
</gene>
<sequence>MWRKLVCPAICPIVHAASIHRPLPLMPPISGRDVATTCFMDSESVVNGQMLRGAKSGDQVTRLLLRDDIIEYDLCIDTNEYMSNIRGHDKTTSASSLYRSSLLFIRRRVDPPSTVAKIVEMIKVSFKELLDDSWTYINSDFSERKSTADLPPRARMNEHNNEVGRQV</sequence>
<evidence type="ECO:0000313" key="4">
    <source>
        <dbReference type="WBParaSite" id="GPUH_0000555801-mRNA-1"/>
    </source>
</evidence>
<feature type="compositionally biased region" description="Basic and acidic residues" evidence="1">
    <location>
        <begin position="155"/>
        <end position="167"/>
    </location>
</feature>
<accession>A0A183DA10</accession>
<dbReference type="WBParaSite" id="GPUH_0000555801-mRNA-1">
    <property type="protein sequence ID" value="GPUH_0000555801-mRNA-1"/>
    <property type="gene ID" value="GPUH_0000555801"/>
</dbReference>
<evidence type="ECO:0000313" key="3">
    <source>
        <dbReference type="Proteomes" id="UP000271098"/>
    </source>
</evidence>
<name>A0A183DA10_9BILA</name>
<dbReference type="EMBL" id="UYRT01011944">
    <property type="protein sequence ID" value="VDK51258.1"/>
    <property type="molecule type" value="Genomic_DNA"/>
</dbReference>
<evidence type="ECO:0000313" key="2">
    <source>
        <dbReference type="EMBL" id="VDK51258.1"/>
    </source>
</evidence>
<evidence type="ECO:0000256" key="1">
    <source>
        <dbReference type="SAM" id="MobiDB-lite"/>
    </source>
</evidence>
<dbReference type="AlphaFoldDB" id="A0A183DA10"/>
<organism evidence="4">
    <name type="scientific">Gongylonema pulchrum</name>
    <dbReference type="NCBI Taxonomy" id="637853"/>
    <lineage>
        <taxon>Eukaryota</taxon>
        <taxon>Metazoa</taxon>
        <taxon>Ecdysozoa</taxon>
        <taxon>Nematoda</taxon>
        <taxon>Chromadorea</taxon>
        <taxon>Rhabditida</taxon>
        <taxon>Spirurina</taxon>
        <taxon>Spiruromorpha</taxon>
        <taxon>Spiruroidea</taxon>
        <taxon>Gongylonematidae</taxon>
        <taxon>Gongylonema</taxon>
    </lineage>
</organism>
<reference evidence="2 3" key="2">
    <citation type="submission" date="2018-11" db="EMBL/GenBank/DDBJ databases">
        <authorList>
            <consortium name="Pathogen Informatics"/>
        </authorList>
    </citation>
    <scope>NUCLEOTIDE SEQUENCE [LARGE SCALE GENOMIC DNA]</scope>
</reference>
<keyword evidence="3" id="KW-1185">Reference proteome</keyword>